<name>A0A0J6XZH0_COCIT</name>
<evidence type="ECO:0000313" key="1">
    <source>
        <dbReference type="EMBL" id="KMP01716.1"/>
    </source>
</evidence>
<sequence length="108" mass="12222">MSGNLIRSFTRNRAKATLVRVAGVGAASTGRAQADPGFEEEKVALELIMCPTATAGKDIPTRIHQREWLVAFRFDLGRRLRRKLFECDSKSVREKPTRQFKEIFKGNN</sequence>
<dbReference type="EMBL" id="DS028093">
    <property type="protein sequence ID" value="KMP01716.1"/>
    <property type="molecule type" value="Genomic_DNA"/>
</dbReference>
<gene>
    <name evidence="1" type="ORF">CIRG_01855</name>
</gene>
<organism evidence="1 2">
    <name type="scientific">Coccidioides immitis RMSCC 2394</name>
    <dbReference type="NCBI Taxonomy" id="404692"/>
    <lineage>
        <taxon>Eukaryota</taxon>
        <taxon>Fungi</taxon>
        <taxon>Dikarya</taxon>
        <taxon>Ascomycota</taxon>
        <taxon>Pezizomycotina</taxon>
        <taxon>Eurotiomycetes</taxon>
        <taxon>Eurotiomycetidae</taxon>
        <taxon>Onygenales</taxon>
        <taxon>Onygenaceae</taxon>
        <taxon>Coccidioides</taxon>
    </lineage>
</organism>
<reference evidence="2" key="1">
    <citation type="journal article" date="2010" name="Genome Res.">
        <title>Population genomic sequencing of Coccidioides fungi reveals recent hybridization and transposon control.</title>
        <authorList>
            <person name="Neafsey D.E."/>
            <person name="Barker B.M."/>
            <person name="Sharpton T.J."/>
            <person name="Stajich J.E."/>
            <person name="Park D.J."/>
            <person name="Whiston E."/>
            <person name="Hung C.-Y."/>
            <person name="McMahan C."/>
            <person name="White J."/>
            <person name="Sykes S."/>
            <person name="Heiman D."/>
            <person name="Young S."/>
            <person name="Zeng Q."/>
            <person name="Abouelleil A."/>
            <person name="Aftuck L."/>
            <person name="Bessette D."/>
            <person name="Brown A."/>
            <person name="FitzGerald M."/>
            <person name="Lui A."/>
            <person name="Macdonald J.P."/>
            <person name="Priest M."/>
            <person name="Orbach M.J."/>
            <person name="Galgiani J.N."/>
            <person name="Kirkland T.N."/>
            <person name="Cole G.T."/>
            <person name="Birren B.W."/>
            <person name="Henn M.R."/>
            <person name="Taylor J.W."/>
            <person name="Rounsley S.D."/>
        </authorList>
    </citation>
    <scope>NUCLEOTIDE SEQUENCE [LARGE SCALE GENOMIC DNA]</scope>
    <source>
        <strain evidence="2">RMSCC 2394</strain>
    </source>
</reference>
<protein>
    <submittedName>
        <fullName evidence="1">Uncharacterized protein</fullName>
    </submittedName>
</protein>
<accession>A0A0J6XZH0</accession>
<evidence type="ECO:0000313" key="2">
    <source>
        <dbReference type="Proteomes" id="UP000054565"/>
    </source>
</evidence>
<proteinExistence type="predicted"/>
<dbReference type="Proteomes" id="UP000054565">
    <property type="component" value="Unassembled WGS sequence"/>
</dbReference>
<dbReference type="AlphaFoldDB" id="A0A0J6XZH0"/>